<dbReference type="EnsemblBacteria" id="ACK41972">
    <property type="protein sequence ID" value="ACK41972"/>
    <property type="gene ID" value="Dtur_0687"/>
</dbReference>
<dbReference type="SUPFAM" id="SSF56300">
    <property type="entry name" value="Metallo-dependent phosphatases"/>
    <property type="match status" value="1"/>
</dbReference>
<reference evidence="3" key="1">
    <citation type="journal article" date="2016" name="Front. Microbiol.">
        <title>The complete genome sequence of hyperthermophile Dictyoglomus turgidum DSM 6724 reveals a specialized carbohydrate fermentor.</title>
        <authorList>
            <person name="Brumm P.J."/>
            <person name="Gowda K."/>
            <person name="Robb F.T."/>
            <person name="Mead D.A."/>
        </authorList>
    </citation>
    <scope>NUCLEOTIDE SEQUENCE [LARGE SCALE GENOMIC DNA]</scope>
    <source>
        <strain evidence="3">DSM 6724 / Z-1310</strain>
    </source>
</reference>
<dbReference type="STRING" id="515635.Dtur_0687"/>
<keyword evidence="3" id="KW-1185">Reference proteome</keyword>
<evidence type="ECO:0000313" key="2">
    <source>
        <dbReference type="EMBL" id="ACK41972.1"/>
    </source>
</evidence>
<dbReference type="GO" id="GO:0016787">
    <property type="term" value="F:hydrolase activity"/>
    <property type="evidence" value="ECO:0007669"/>
    <property type="project" value="InterPro"/>
</dbReference>
<dbReference type="eggNOG" id="COG1409">
    <property type="taxonomic scope" value="Bacteria"/>
</dbReference>
<dbReference type="KEGG" id="dtu:Dtur_0687"/>
<dbReference type="InterPro" id="IPR029052">
    <property type="entry name" value="Metallo-depent_PP-like"/>
</dbReference>
<dbReference type="InterPro" id="IPR051158">
    <property type="entry name" value="Metallophosphoesterase_sf"/>
</dbReference>
<feature type="domain" description="Calcineurin-like phosphoesterase" evidence="1">
    <location>
        <begin position="1"/>
        <end position="241"/>
    </location>
</feature>
<dbReference type="PANTHER" id="PTHR31302">
    <property type="entry name" value="TRANSMEMBRANE PROTEIN WITH METALLOPHOSPHOESTERASE DOMAIN-RELATED"/>
    <property type="match status" value="1"/>
</dbReference>
<organism evidence="2 3">
    <name type="scientific">Dictyoglomus turgidum (strain DSM 6724 / Z-1310)</name>
    <dbReference type="NCBI Taxonomy" id="515635"/>
    <lineage>
        <taxon>Bacteria</taxon>
        <taxon>Pseudomonadati</taxon>
        <taxon>Dictyoglomota</taxon>
        <taxon>Dictyoglomia</taxon>
        <taxon>Dictyoglomales</taxon>
        <taxon>Dictyoglomaceae</taxon>
        <taxon>Dictyoglomus</taxon>
    </lineage>
</organism>
<dbReference type="HOGENOM" id="CLU_077420_1_0_0"/>
<accession>B8DZN9</accession>
<dbReference type="RefSeq" id="WP_012583057.1">
    <property type="nucleotide sequence ID" value="NC_011661.1"/>
</dbReference>
<sequence>MKIFAISDLHIDYLRIRRGLKIFEERELLKDFLKELTSKDVDVFVFAGDISAKLWEVELFLEVFRKFSGLKIFVPGNHDIWREGEITSDQKYYKILPELCKGYDFIYLPFKPLEFSNLAIIGTMGWYDYSLGDSYYSKRDFERGEYKGIRWRETYWKLVNFYNHEKVLRNEEICELIYEEFQNSLLKVEKSIEKIVITHFIPFEEILPIKNFFSAYLGSKKFGDVIVANNVGKVICGHEHKSGVFYVSNITVYKPAIGYADSIESLISKYRQNSILIEILDNHRLSMI</sequence>
<dbReference type="InParanoid" id="B8DZN9"/>
<proteinExistence type="predicted"/>
<evidence type="ECO:0000313" key="3">
    <source>
        <dbReference type="Proteomes" id="UP000007719"/>
    </source>
</evidence>
<name>B8DZN9_DICTD</name>
<dbReference type="Gene3D" id="3.60.21.10">
    <property type="match status" value="1"/>
</dbReference>
<dbReference type="EMBL" id="CP001251">
    <property type="protein sequence ID" value="ACK41972.1"/>
    <property type="molecule type" value="Genomic_DNA"/>
</dbReference>
<dbReference type="InterPro" id="IPR004843">
    <property type="entry name" value="Calcineurin-like_PHP"/>
</dbReference>
<dbReference type="AlphaFoldDB" id="B8DZN9"/>
<dbReference type="Proteomes" id="UP000007719">
    <property type="component" value="Chromosome"/>
</dbReference>
<dbReference type="Pfam" id="PF00149">
    <property type="entry name" value="Metallophos"/>
    <property type="match status" value="1"/>
</dbReference>
<dbReference type="OrthoDB" id="113290at2"/>
<dbReference type="PANTHER" id="PTHR31302:SF22">
    <property type="entry name" value="PHOSPHOESTERASE"/>
    <property type="match status" value="1"/>
</dbReference>
<gene>
    <name evidence="2" type="ordered locus">Dtur_0687</name>
</gene>
<protein>
    <submittedName>
        <fullName evidence="2">Metallophosphoesterase</fullName>
    </submittedName>
</protein>
<evidence type="ECO:0000259" key="1">
    <source>
        <dbReference type="Pfam" id="PF00149"/>
    </source>
</evidence>